<dbReference type="SUPFAM" id="SSF56719">
    <property type="entry name" value="Type II DNA topoisomerase"/>
    <property type="match status" value="1"/>
</dbReference>
<evidence type="ECO:0000259" key="10">
    <source>
        <dbReference type="PROSITE" id="PS52040"/>
    </source>
</evidence>
<dbReference type="PANTHER" id="PTHR43493:SF1">
    <property type="entry name" value="DNA TOPOISOMERASE 4 SUBUNIT A"/>
    <property type="match status" value="1"/>
</dbReference>
<dbReference type="PANTHER" id="PTHR43493">
    <property type="entry name" value="DNA GYRASE/TOPOISOMERASE SUBUNIT A"/>
    <property type="match status" value="1"/>
</dbReference>
<feature type="domain" description="Topo IIA-type catalytic" evidence="10">
    <location>
        <begin position="1"/>
        <end position="351"/>
    </location>
</feature>
<dbReference type="InterPro" id="IPR050220">
    <property type="entry name" value="Type_II_DNA_Topoisomerases"/>
</dbReference>
<keyword evidence="7" id="KW-0413">Isomerase</keyword>
<dbReference type="Gene3D" id="1.10.268.10">
    <property type="entry name" value="Topoisomerase, domain 3"/>
    <property type="match status" value="1"/>
</dbReference>
<dbReference type="InterPro" id="IPR013757">
    <property type="entry name" value="Topo_IIA_A_a_sf"/>
</dbReference>
<dbReference type="Gene3D" id="2.120.10.90">
    <property type="entry name" value="DNA gyrase/topoisomerase IV, subunit A, C-terminal"/>
    <property type="match status" value="1"/>
</dbReference>
<dbReference type="EMBL" id="JAEKLZ010000206">
    <property type="protein sequence ID" value="MBW8726290.1"/>
    <property type="molecule type" value="Genomic_DNA"/>
</dbReference>
<evidence type="ECO:0000256" key="2">
    <source>
        <dbReference type="ARBA" id="ARBA00012895"/>
    </source>
</evidence>
<evidence type="ECO:0000256" key="8">
    <source>
        <dbReference type="PROSITE-ProRule" id="PRU01384"/>
    </source>
</evidence>
<dbReference type="SMART" id="SM00434">
    <property type="entry name" value="TOP4c"/>
    <property type="match status" value="1"/>
</dbReference>
<dbReference type="GO" id="GO:0003918">
    <property type="term" value="F:DNA topoisomerase type II (double strand cut, ATP-hydrolyzing) activity"/>
    <property type="evidence" value="ECO:0007669"/>
    <property type="project" value="UniProtKB-EC"/>
</dbReference>
<feature type="region of interest" description="Disordered" evidence="9">
    <location>
        <begin position="498"/>
        <end position="530"/>
    </location>
</feature>
<dbReference type="FunFam" id="1.10.268.10:FF:000001">
    <property type="entry name" value="DNA gyrase subunit A"/>
    <property type="match status" value="1"/>
</dbReference>
<dbReference type="InterPro" id="IPR035516">
    <property type="entry name" value="Gyrase/topoIV_suA_C"/>
</dbReference>
<feature type="non-terminal residue" evidence="11">
    <location>
        <position position="1"/>
    </location>
</feature>
<dbReference type="Pfam" id="PF00521">
    <property type="entry name" value="DNA_topoisoIV"/>
    <property type="match status" value="1"/>
</dbReference>
<comment type="caution">
    <text evidence="11">The sequence shown here is derived from an EMBL/GenBank/DDBJ whole genome shotgun (WGS) entry which is preliminary data.</text>
</comment>
<keyword evidence="5 8" id="KW-0238">DNA-binding</keyword>
<keyword evidence="4" id="KW-0799">Topoisomerase</keyword>
<dbReference type="GO" id="GO:0003677">
    <property type="term" value="F:DNA binding"/>
    <property type="evidence" value="ECO:0007669"/>
    <property type="project" value="UniProtKB-UniRule"/>
</dbReference>
<evidence type="ECO:0000256" key="9">
    <source>
        <dbReference type="SAM" id="MobiDB-lite"/>
    </source>
</evidence>
<dbReference type="AlphaFoldDB" id="A0A952KFF2"/>
<dbReference type="GO" id="GO:0006265">
    <property type="term" value="P:DNA topological change"/>
    <property type="evidence" value="ECO:0007669"/>
    <property type="project" value="InterPro"/>
</dbReference>
<protein>
    <recommendedName>
        <fullName evidence="2">DNA topoisomerase (ATP-hydrolyzing)</fullName>
        <ecNumber evidence="2">5.6.2.2</ecNumber>
    </recommendedName>
</protein>
<sequence length="530" mass="59013">GEGREPVVLPAAFPNLLANGSQGIAVGMATSIPPHNVGEICDALQMLIKRPGATVDDLLTVVAGPDFPTGGELVESAAAIREAYATGRGAFRIRARWEIEKQPLGLYQIVVTEIPYQVQKSRLIEKLAEIVTAKKLSTLEDVRDESAEDVRIILVPKSRNVEADMLMEQLFRLTDLETRFSLNMNVLDATNVPRVMGLKDVCRAFLDHRHEVLERRSRHRLAKIERRLEILGGYLIVFLDLDEVIRIIREEDEPKQGLMARFSLTELQADAILDMRLRSLRKLEEMEIRREFDGLTGERDDLLALLADEGKRWKAISTEIKLIKKRFGQDTELGRRRTKIGEPPSAVVVSLEPQIEREPITVFLSEKGWIRALRGHGLDPAEIKYKDGDSAGFVLQAETTDKILLFGSDGRFYTLGADKLPRGRGFGEPVRMLVDLANDAEIVALLAHVPGRKLVLASTDGRGFVVPEAGVVAQTRAAALSDLTVFKREEGLVWQMGGGRTRTEPEIPVTTRGRTGNLPPRGFPQNNKFT</sequence>
<dbReference type="InterPro" id="IPR013758">
    <property type="entry name" value="Topo_IIA_A/C_ab"/>
</dbReference>
<evidence type="ECO:0000256" key="3">
    <source>
        <dbReference type="ARBA" id="ARBA00022475"/>
    </source>
</evidence>
<gene>
    <name evidence="11" type="ORF">JF625_14170</name>
</gene>
<dbReference type="InterPro" id="IPR002205">
    <property type="entry name" value="Topo_IIA_dom_A"/>
</dbReference>
<dbReference type="InterPro" id="IPR013760">
    <property type="entry name" value="Topo_IIA-like_dom_sf"/>
</dbReference>
<evidence type="ECO:0000313" key="11">
    <source>
        <dbReference type="EMBL" id="MBW8726290.1"/>
    </source>
</evidence>
<dbReference type="Gene3D" id="3.30.1360.40">
    <property type="match status" value="1"/>
</dbReference>
<evidence type="ECO:0000256" key="7">
    <source>
        <dbReference type="ARBA" id="ARBA00023235"/>
    </source>
</evidence>
<dbReference type="EC" id="5.6.2.2" evidence="2"/>
<evidence type="ECO:0000256" key="6">
    <source>
        <dbReference type="ARBA" id="ARBA00023136"/>
    </source>
</evidence>
<name>A0A952KFF2_9PROT</name>
<evidence type="ECO:0000256" key="1">
    <source>
        <dbReference type="ARBA" id="ARBA00000185"/>
    </source>
</evidence>
<dbReference type="GO" id="GO:0005737">
    <property type="term" value="C:cytoplasm"/>
    <property type="evidence" value="ECO:0007669"/>
    <property type="project" value="TreeGrafter"/>
</dbReference>
<evidence type="ECO:0000256" key="5">
    <source>
        <dbReference type="ARBA" id="ARBA00023125"/>
    </source>
</evidence>
<dbReference type="SUPFAM" id="SSF101904">
    <property type="entry name" value="GyrA/ParC C-terminal domain-like"/>
    <property type="match status" value="1"/>
</dbReference>
<dbReference type="PROSITE" id="PS52040">
    <property type="entry name" value="TOPO_IIA"/>
    <property type="match status" value="1"/>
</dbReference>
<proteinExistence type="predicted"/>
<evidence type="ECO:0000256" key="4">
    <source>
        <dbReference type="ARBA" id="ARBA00023029"/>
    </source>
</evidence>
<reference evidence="11" key="1">
    <citation type="submission" date="2020-06" db="EMBL/GenBank/DDBJ databases">
        <title>Stable isotope informed genome-resolved metagenomics uncovers potential trophic interactions in rhizosphere soil.</title>
        <authorList>
            <person name="Starr E.P."/>
            <person name="Shi S."/>
            <person name="Blazewicz S.J."/>
            <person name="Koch B.J."/>
            <person name="Probst A.J."/>
            <person name="Hungate B.A."/>
            <person name="Pett-Ridge J."/>
            <person name="Firestone M.K."/>
            <person name="Banfield J.F."/>
        </authorList>
    </citation>
    <scope>NUCLEOTIDE SEQUENCE</scope>
    <source>
        <strain evidence="11">YM_69_17</strain>
    </source>
</reference>
<dbReference type="Proteomes" id="UP000700706">
    <property type="component" value="Unassembled WGS sequence"/>
</dbReference>
<comment type="caution">
    <text evidence="8">Lacks conserved residue(s) required for the propagation of feature annotation.</text>
</comment>
<keyword evidence="3" id="KW-1003">Cell membrane</keyword>
<dbReference type="GO" id="GO:0005524">
    <property type="term" value="F:ATP binding"/>
    <property type="evidence" value="ECO:0007669"/>
    <property type="project" value="InterPro"/>
</dbReference>
<evidence type="ECO:0000313" key="12">
    <source>
        <dbReference type="Proteomes" id="UP000700706"/>
    </source>
</evidence>
<keyword evidence="6" id="KW-0472">Membrane</keyword>
<dbReference type="Gene3D" id="3.90.199.10">
    <property type="entry name" value="Topoisomerase II, domain 5"/>
    <property type="match status" value="1"/>
</dbReference>
<dbReference type="GO" id="GO:0009330">
    <property type="term" value="C:DNA topoisomerase type II (double strand cut, ATP-hydrolyzing) complex"/>
    <property type="evidence" value="ECO:0007669"/>
    <property type="project" value="TreeGrafter"/>
</dbReference>
<organism evidence="11 12">
    <name type="scientific">Inquilinus limosus</name>
    <dbReference type="NCBI Taxonomy" id="171674"/>
    <lineage>
        <taxon>Bacteria</taxon>
        <taxon>Pseudomonadati</taxon>
        <taxon>Pseudomonadota</taxon>
        <taxon>Alphaproteobacteria</taxon>
        <taxon>Rhodospirillales</taxon>
        <taxon>Rhodospirillaceae</taxon>
        <taxon>Inquilinus</taxon>
    </lineage>
</organism>
<comment type="catalytic activity">
    <reaction evidence="1">
        <text>ATP-dependent breakage, passage and rejoining of double-stranded DNA.</text>
        <dbReference type="EC" id="5.6.2.2"/>
    </reaction>
</comment>
<accession>A0A952KFF2</accession>